<dbReference type="Gene3D" id="3.40.50.1820">
    <property type="entry name" value="alpha/beta hydrolase"/>
    <property type="match status" value="1"/>
</dbReference>
<dbReference type="GO" id="GO:0005856">
    <property type="term" value="C:cytoskeleton"/>
    <property type="evidence" value="ECO:0007669"/>
    <property type="project" value="TreeGrafter"/>
</dbReference>
<evidence type="ECO:0000256" key="2">
    <source>
        <dbReference type="ARBA" id="ARBA00022670"/>
    </source>
</evidence>
<keyword evidence="7" id="KW-1133">Transmembrane helix</keyword>
<organism evidence="10 11">
    <name type="scientific">Mugilogobius chulae</name>
    <name type="common">yellowstripe goby</name>
    <dbReference type="NCBI Taxonomy" id="88201"/>
    <lineage>
        <taxon>Eukaryota</taxon>
        <taxon>Metazoa</taxon>
        <taxon>Chordata</taxon>
        <taxon>Craniata</taxon>
        <taxon>Vertebrata</taxon>
        <taxon>Euteleostomi</taxon>
        <taxon>Actinopterygii</taxon>
        <taxon>Neopterygii</taxon>
        <taxon>Teleostei</taxon>
        <taxon>Neoteleostei</taxon>
        <taxon>Acanthomorphata</taxon>
        <taxon>Gobiaria</taxon>
        <taxon>Gobiiformes</taxon>
        <taxon>Gobioidei</taxon>
        <taxon>Gobiidae</taxon>
        <taxon>Gobionellinae</taxon>
        <taxon>Mugilogobius</taxon>
    </lineage>
</organism>
<sequence length="622" mass="70250">MSVQIAPFFKILNITSCSCLRTRARILFPNNFLLKRVFIPRSHASDSSSFPSSPLEHYQDLQRYFKRRVRSSHLLFSAVANYPMVCGIYHVYFIERNCIYRIDQRKADSSTEQVLDLQDFLEKRASEKIVHVQWAVQRIRLSPQEKHLAVTIKEYHKNKQRCVIVHLEHEAVVQPHVILTLDNVFSFEWATDEVLYYTTLDCLRSSTVFCLDLTKSKKIASVFEEPKLDVFVEVAVTRDQKLLTINCNTRSSSEVFVIDKDSLSCEPLLVQRRKPGLLYHVEHWKDSLIILANTGPGQEYQVIKTSLPEPSVDSCRSLYSSPSGFTIKDMEVVGDFCVLTTRTPSGPIGLTVISLKHPDEVYFMELPYWACAFETKRAGVADNDNTLEFFISSPVHPPMCFCLLPQEGSVLSAKDNKSSDQLNSVITSRLEACSKDGTLVPITLFHATHLKALEKVPLLVHVYGSYGRDLNMEFCPKKRLLLELGWALAYCHIRGGGECGLSWHRQARVEGKQKSVEDLVACFKHLSSSGVSSSSLTALTACSAGAVPVGALCNLHPHLIKAVTLQAPFVDVLEQWRILVCLLLLRTEKNGVTLLEILHINISLPISVLFTTLLHRDIHLCY</sequence>
<dbReference type="EC" id="3.4.21.-" evidence="6"/>
<dbReference type="Gene3D" id="2.130.10.120">
    <property type="entry name" value="Prolyl oligopeptidase, N-terminal domain"/>
    <property type="match status" value="1"/>
</dbReference>
<keyword evidence="4 6" id="KW-0720">Serine protease</keyword>
<keyword evidence="7" id="KW-0472">Membrane</keyword>
<keyword evidence="3 6" id="KW-0378">Hydrolase</keyword>
<dbReference type="EMBL" id="JBBPFD010000013">
    <property type="protein sequence ID" value="KAK7902079.1"/>
    <property type="molecule type" value="Genomic_DNA"/>
</dbReference>
<dbReference type="SUPFAM" id="SSF53474">
    <property type="entry name" value="alpha/beta-Hydrolases"/>
    <property type="match status" value="1"/>
</dbReference>
<evidence type="ECO:0000256" key="5">
    <source>
        <dbReference type="ARBA" id="ARBA00045448"/>
    </source>
</evidence>
<dbReference type="Pfam" id="PF02897">
    <property type="entry name" value="Peptidase_S9_N"/>
    <property type="match status" value="1"/>
</dbReference>
<evidence type="ECO:0000259" key="9">
    <source>
        <dbReference type="Pfam" id="PF02897"/>
    </source>
</evidence>
<reference evidence="11" key="1">
    <citation type="submission" date="2024-04" db="EMBL/GenBank/DDBJ databases">
        <title>Salinicola lusitanus LLJ914,a marine bacterium isolated from the Okinawa Trough.</title>
        <authorList>
            <person name="Li J."/>
        </authorList>
    </citation>
    <scope>NUCLEOTIDE SEQUENCE [LARGE SCALE GENOMIC DNA]</scope>
</reference>
<dbReference type="GO" id="GO:0006508">
    <property type="term" value="P:proteolysis"/>
    <property type="evidence" value="ECO:0007669"/>
    <property type="project" value="UniProtKB-KW"/>
</dbReference>
<dbReference type="GO" id="GO:0005794">
    <property type="term" value="C:Golgi apparatus"/>
    <property type="evidence" value="ECO:0007669"/>
    <property type="project" value="TreeGrafter"/>
</dbReference>
<dbReference type="GO" id="GO:0004252">
    <property type="term" value="F:serine-type endopeptidase activity"/>
    <property type="evidence" value="ECO:0007669"/>
    <property type="project" value="UniProtKB-UniRule"/>
</dbReference>
<evidence type="ECO:0000259" key="8">
    <source>
        <dbReference type="Pfam" id="PF00326"/>
    </source>
</evidence>
<dbReference type="AlphaFoldDB" id="A0AAW0NX99"/>
<accession>A0AAW0NX99</accession>
<dbReference type="PANTHER" id="PTHR11757:SF19">
    <property type="entry name" value="PROLYL ENDOPEPTIDASE-LIKE"/>
    <property type="match status" value="1"/>
</dbReference>
<feature type="domain" description="Peptidase S9 prolyl oligopeptidase catalytic" evidence="8">
    <location>
        <begin position="480"/>
        <end position="576"/>
    </location>
</feature>
<keyword evidence="11" id="KW-1185">Reference proteome</keyword>
<dbReference type="InterPro" id="IPR023302">
    <property type="entry name" value="Pept_S9A_N"/>
</dbReference>
<evidence type="ECO:0000256" key="6">
    <source>
        <dbReference type="RuleBase" id="RU368024"/>
    </source>
</evidence>
<keyword evidence="2 6" id="KW-0645">Protease</keyword>
<evidence type="ECO:0000313" key="10">
    <source>
        <dbReference type="EMBL" id="KAK7902079.1"/>
    </source>
</evidence>
<comment type="similarity">
    <text evidence="1 6">Belongs to the peptidase S9A family.</text>
</comment>
<comment type="caution">
    <text evidence="10">The sequence shown here is derived from an EMBL/GenBank/DDBJ whole genome shotgun (WGS) entry which is preliminary data.</text>
</comment>
<comment type="function">
    <text evidence="5">Serine peptidase whose precise substrate specificity remains unclear. Does not cleave peptides after a arginine or lysine residue. Regulates trans-Golgi network morphology and sorting by regulating the membrane binding of the AP-1 complex. May play a role in the regulation of synaptic vesicle exocytosis.</text>
</comment>
<keyword evidence="7" id="KW-0812">Transmembrane</keyword>
<evidence type="ECO:0000256" key="7">
    <source>
        <dbReference type="SAM" id="Phobius"/>
    </source>
</evidence>
<dbReference type="PRINTS" id="PR00862">
    <property type="entry name" value="PROLIGOPTASE"/>
</dbReference>
<evidence type="ECO:0000313" key="11">
    <source>
        <dbReference type="Proteomes" id="UP001460270"/>
    </source>
</evidence>
<dbReference type="InterPro" id="IPR051543">
    <property type="entry name" value="Serine_Peptidase_S9A"/>
</dbReference>
<evidence type="ECO:0000256" key="3">
    <source>
        <dbReference type="ARBA" id="ARBA00022801"/>
    </source>
</evidence>
<dbReference type="PANTHER" id="PTHR11757">
    <property type="entry name" value="PROTEASE FAMILY S9A OLIGOPEPTIDASE"/>
    <property type="match status" value="1"/>
</dbReference>
<dbReference type="Pfam" id="PF00326">
    <property type="entry name" value="Peptidase_S9"/>
    <property type="match status" value="1"/>
</dbReference>
<dbReference type="InterPro" id="IPR029058">
    <property type="entry name" value="AB_hydrolase_fold"/>
</dbReference>
<feature type="transmembrane region" description="Helical" evidence="7">
    <location>
        <begin position="73"/>
        <end position="92"/>
    </location>
</feature>
<evidence type="ECO:0000256" key="4">
    <source>
        <dbReference type="ARBA" id="ARBA00022825"/>
    </source>
</evidence>
<proteinExistence type="inferred from homology"/>
<dbReference type="InterPro" id="IPR001375">
    <property type="entry name" value="Peptidase_S9_cat"/>
</dbReference>
<gene>
    <name evidence="10" type="ORF">WMY93_018848</name>
</gene>
<dbReference type="Proteomes" id="UP001460270">
    <property type="component" value="Unassembled WGS sequence"/>
</dbReference>
<dbReference type="SUPFAM" id="SSF50993">
    <property type="entry name" value="Peptidase/esterase 'gauge' domain"/>
    <property type="match status" value="1"/>
</dbReference>
<feature type="domain" description="Peptidase S9A N-terminal" evidence="9">
    <location>
        <begin position="131"/>
        <end position="409"/>
    </location>
</feature>
<dbReference type="InterPro" id="IPR002470">
    <property type="entry name" value="Peptidase_S9A"/>
</dbReference>
<name>A0AAW0NX99_9GOBI</name>
<evidence type="ECO:0000256" key="1">
    <source>
        <dbReference type="ARBA" id="ARBA00005228"/>
    </source>
</evidence>
<protein>
    <recommendedName>
        <fullName evidence="6">Prolyl endopeptidase</fullName>
        <ecNumber evidence="6">3.4.21.-</ecNumber>
    </recommendedName>
</protein>